<comment type="caution">
    <text evidence="4">The sequence shown here is derived from an EMBL/GenBank/DDBJ whole genome shotgun (WGS) entry which is preliminary data.</text>
</comment>
<keyword evidence="3" id="KW-0326">Glycosidase</keyword>
<keyword evidence="2" id="KW-0378">Hydrolase</keyword>
<organism evidence="4 5">
    <name type="scientific">Dictyobacter halimunensis</name>
    <dbReference type="NCBI Taxonomy" id="3026934"/>
    <lineage>
        <taxon>Bacteria</taxon>
        <taxon>Bacillati</taxon>
        <taxon>Chloroflexota</taxon>
        <taxon>Ktedonobacteria</taxon>
        <taxon>Ktedonobacterales</taxon>
        <taxon>Dictyobacteraceae</taxon>
        <taxon>Dictyobacter</taxon>
    </lineage>
</organism>
<keyword evidence="5" id="KW-1185">Reference proteome</keyword>
<evidence type="ECO:0000256" key="3">
    <source>
        <dbReference type="ARBA" id="ARBA00023295"/>
    </source>
</evidence>
<dbReference type="PANTHER" id="PTHR42812:SF5">
    <property type="entry name" value="ENDO-ARABINASE"/>
    <property type="match status" value="1"/>
</dbReference>
<proteinExistence type="inferred from homology"/>
<dbReference type="CDD" id="cd08991">
    <property type="entry name" value="GH43_HoAraf43-like"/>
    <property type="match status" value="1"/>
</dbReference>
<comment type="similarity">
    <text evidence="1">Belongs to the glycosyl hydrolase 43 family.</text>
</comment>
<evidence type="ECO:0000256" key="2">
    <source>
        <dbReference type="ARBA" id="ARBA00022801"/>
    </source>
</evidence>
<dbReference type="Gene3D" id="2.115.10.20">
    <property type="entry name" value="Glycosyl hydrolase domain, family 43"/>
    <property type="match status" value="1"/>
</dbReference>
<dbReference type="InterPro" id="IPR051795">
    <property type="entry name" value="Glycosyl_Hydrlase_43"/>
</dbReference>
<protein>
    <recommendedName>
        <fullName evidence="6">Beta-xylosidase</fullName>
    </recommendedName>
</protein>
<evidence type="ECO:0008006" key="6">
    <source>
        <dbReference type="Google" id="ProtNLM"/>
    </source>
</evidence>
<dbReference type="PANTHER" id="PTHR42812">
    <property type="entry name" value="BETA-XYLOSIDASE"/>
    <property type="match status" value="1"/>
</dbReference>
<dbReference type="Proteomes" id="UP001344906">
    <property type="component" value="Unassembled WGS sequence"/>
</dbReference>
<dbReference type="EMBL" id="BSRI01000002">
    <property type="protein sequence ID" value="GLV59912.1"/>
    <property type="molecule type" value="Genomic_DNA"/>
</dbReference>
<dbReference type="InterPro" id="IPR006710">
    <property type="entry name" value="Glyco_hydro_43"/>
</dbReference>
<evidence type="ECO:0000313" key="4">
    <source>
        <dbReference type="EMBL" id="GLV59912.1"/>
    </source>
</evidence>
<dbReference type="RefSeq" id="WP_338256782.1">
    <property type="nucleotide sequence ID" value="NZ_BSRI01000002.1"/>
</dbReference>
<dbReference type="SUPFAM" id="SSF75005">
    <property type="entry name" value="Arabinanase/levansucrase/invertase"/>
    <property type="match status" value="1"/>
</dbReference>
<reference evidence="4 5" key="1">
    <citation type="submission" date="2023-02" db="EMBL/GenBank/DDBJ databases">
        <title>Dictyobacter halimunensis sp. nov., a new member of the class Ktedonobacteria from forest soil in a geothermal area.</title>
        <authorList>
            <person name="Rachmania M.K."/>
            <person name="Ningsih F."/>
            <person name="Sakai Y."/>
            <person name="Yabe S."/>
            <person name="Yokota A."/>
            <person name="Sjamsuridzal W."/>
        </authorList>
    </citation>
    <scope>NUCLEOTIDE SEQUENCE [LARGE SCALE GENOMIC DNA]</scope>
    <source>
        <strain evidence="4 5">S3.2.2.5</strain>
    </source>
</reference>
<dbReference type="Gene3D" id="2.60.120.560">
    <property type="entry name" value="Exo-inulinase, domain 1"/>
    <property type="match status" value="1"/>
</dbReference>
<name>A0ABQ6G1F5_9CHLR</name>
<accession>A0ABQ6G1F5</accession>
<sequence length="672" mass="74650">MSVQQQEALCNPFWSKGFADPFVLKVRGRYYAYATEGEAHPAEHSRVFPILTSSDMVSWREVGKAMAHLGSPHFFYWAPEVTEHNGQFYMYYAVHTEEFAGGIRVAVADRPEGPFIDSGHELTKDLVPWAIDPHVFKDDDGQWYLYMTIEYVDAASGLVGSGNAVARLRDPFTLQEPLTRVTRPTQPWQLFEQRRASKGGLDWYTVEGPAVLRQRGRYYQMYSGGCYYRDNYAISYAVSDTPMGPDGLHDTSWQDWSGRQGDPRLVHGDASLIGPGHNSVVLAPNNADYYIAYHATQSGMKVRQPCLDRLFFHGDELWTPAPIHTPQAAPAMPRLRDLFDAPELQPAWRQLSGHWTISADEEAVAQSDERAQPAELRQQVQLGSDWLLEINLKHLGGSGGYGVLLRGDDSDSPLQILLTADRQLVCIDTASGASQSWPLPEDILLECWHQLLLSLSSSVLDIRFDGRPAIETILSRPVHSFALTTDACSAAFSGISLTDHFRDEFLNPDHAPVLLGWSGVLADWQVRDDALHQTSAANGTHVIYKGSRYTQFECGATMKLEQGSGENGEGTIGLALQAEEGEPIIIWLQQEATGATLRLKGVREESAQTLPNVDLHGWHTLRLEVRPDRAHVFLDGPEIAEFPISEGARRIGLATSHAAASFIGVWQTNQSS</sequence>
<evidence type="ECO:0000313" key="5">
    <source>
        <dbReference type="Proteomes" id="UP001344906"/>
    </source>
</evidence>
<evidence type="ECO:0000256" key="1">
    <source>
        <dbReference type="ARBA" id="ARBA00009865"/>
    </source>
</evidence>
<dbReference type="InterPro" id="IPR023296">
    <property type="entry name" value="Glyco_hydro_beta-prop_sf"/>
</dbReference>
<dbReference type="Pfam" id="PF04616">
    <property type="entry name" value="Glyco_hydro_43"/>
    <property type="match status" value="1"/>
</dbReference>
<gene>
    <name evidence="4" type="ORF">KDH_67360</name>
</gene>